<evidence type="ECO:0000313" key="2">
    <source>
        <dbReference type="Proteomes" id="UP001060085"/>
    </source>
</evidence>
<organism evidence="1 2">
    <name type="scientific">Catharanthus roseus</name>
    <name type="common">Madagascar periwinkle</name>
    <name type="synonym">Vinca rosea</name>
    <dbReference type="NCBI Taxonomy" id="4058"/>
    <lineage>
        <taxon>Eukaryota</taxon>
        <taxon>Viridiplantae</taxon>
        <taxon>Streptophyta</taxon>
        <taxon>Embryophyta</taxon>
        <taxon>Tracheophyta</taxon>
        <taxon>Spermatophyta</taxon>
        <taxon>Magnoliopsida</taxon>
        <taxon>eudicotyledons</taxon>
        <taxon>Gunneridae</taxon>
        <taxon>Pentapetalae</taxon>
        <taxon>asterids</taxon>
        <taxon>lamiids</taxon>
        <taxon>Gentianales</taxon>
        <taxon>Apocynaceae</taxon>
        <taxon>Rauvolfioideae</taxon>
        <taxon>Vinceae</taxon>
        <taxon>Catharanthinae</taxon>
        <taxon>Catharanthus</taxon>
    </lineage>
</organism>
<comment type="caution">
    <text evidence="1">The sequence shown here is derived from an EMBL/GenBank/DDBJ whole genome shotgun (WGS) entry which is preliminary data.</text>
</comment>
<keyword evidence="2" id="KW-1185">Reference proteome</keyword>
<gene>
    <name evidence="1" type="ORF">M9H77_22219</name>
</gene>
<sequence length="459" mass="51754">MRIALIVKSYLKRVLEKGGVEAKEEVTTEEENLNIEIISTAITVEKIGHIRFQYGDDLPMMKYLDDKVQENHLNYLVLDSTAGLHICKDQDMFDDLQFGNFSFMNVRNNSKKKMKNICRLDGHSLKKDLEGSKGGERTKKKASKTEKRVRLYCSELYEQNMYELDVLLYSMSAYSLGLTDKAPDSAGAAEGASPGLTGITIEKSVDFSYDELATATDDFSISNKIGQGGFGAVYYFSESRFVICNVDVKYEAASYFQTVVQKAAIKKMDLRQFLAELKALTHVDHLNLVRLIGYCVEGSLFLVYEYIENGNLSQNLRASGEVKAQEDPLTWSTRVQIALDSARGLEYIHKHTLPTYIDRDIKSANVLTDKSFNAKILVYRNFQKICIPVCLKDLVWVLSVTCLQNGDASQGLHPCKSSTTAVHEIYLGGANDIIILYRGMGCWLFLRKRISNVWKVDSD</sequence>
<accession>A0ACC0ATV9</accession>
<dbReference type="EMBL" id="CM044705">
    <property type="protein sequence ID" value="KAI5662896.1"/>
    <property type="molecule type" value="Genomic_DNA"/>
</dbReference>
<evidence type="ECO:0000313" key="1">
    <source>
        <dbReference type="EMBL" id="KAI5662896.1"/>
    </source>
</evidence>
<dbReference type="Proteomes" id="UP001060085">
    <property type="component" value="Linkage Group LG05"/>
</dbReference>
<name>A0ACC0ATV9_CATRO</name>
<proteinExistence type="predicted"/>
<reference evidence="2" key="1">
    <citation type="journal article" date="2023" name="Nat. Plants">
        <title>Single-cell RNA sequencing provides a high-resolution roadmap for understanding the multicellular compartmentation of specialized metabolism.</title>
        <authorList>
            <person name="Sun S."/>
            <person name="Shen X."/>
            <person name="Li Y."/>
            <person name="Li Y."/>
            <person name="Wang S."/>
            <person name="Li R."/>
            <person name="Zhang H."/>
            <person name="Shen G."/>
            <person name="Guo B."/>
            <person name="Wei J."/>
            <person name="Xu J."/>
            <person name="St-Pierre B."/>
            <person name="Chen S."/>
            <person name="Sun C."/>
        </authorList>
    </citation>
    <scope>NUCLEOTIDE SEQUENCE [LARGE SCALE GENOMIC DNA]</scope>
</reference>
<protein>
    <submittedName>
        <fullName evidence="1">Uncharacterized protein</fullName>
    </submittedName>
</protein>